<dbReference type="PANTHER" id="PTHR19848">
    <property type="entry name" value="WD40 REPEAT PROTEIN"/>
    <property type="match status" value="1"/>
</dbReference>
<dbReference type="PROSITE" id="PS50294">
    <property type="entry name" value="WD_REPEATS_REGION"/>
    <property type="match status" value="9"/>
</dbReference>
<dbReference type="InterPro" id="IPR018391">
    <property type="entry name" value="PQQ_b-propeller_rpt"/>
</dbReference>
<feature type="domain" description="Nephrocystin 3-like N-terminal" evidence="5">
    <location>
        <begin position="280"/>
        <end position="439"/>
    </location>
</feature>
<gene>
    <name evidence="6" type="ORF">PILCRDRAFT_746935</name>
</gene>
<dbReference type="InterPro" id="IPR011047">
    <property type="entry name" value="Quinoprotein_ADH-like_sf"/>
</dbReference>
<dbReference type="OrthoDB" id="3027122at2759"/>
<dbReference type="Gene3D" id="2.130.10.10">
    <property type="entry name" value="YVTN repeat-like/Quinoprotein amine dehydrogenase"/>
    <property type="match status" value="4"/>
</dbReference>
<evidence type="ECO:0000256" key="2">
    <source>
        <dbReference type="ARBA" id="ARBA00022737"/>
    </source>
</evidence>
<feature type="compositionally biased region" description="Low complexity" evidence="4">
    <location>
        <begin position="40"/>
        <end position="60"/>
    </location>
</feature>
<dbReference type="HOGENOM" id="CLU_000288_6_3_1"/>
<dbReference type="SUPFAM" id="SSF50998">
    <property type="entry name" value="Quinoprotein alcohol dehydrogenase-like"/>
    <property type="match status" value="2"/>
</dbReference>
<dbReference type="InParanoid" id="A0A0C3EVF7"/>
<evidence type="ECO:0000313" key="6">
    <source>
        <dbReference type="EMBL" id="KIM71994.1"/>
    </source>
</evidence>
<feature type="repeat" description="WD" evidence="3">
    <location>
        <begin position="1053"/>
        <end position="1094"/>
    </location>
</feature>
<evidence type="ECO:0000256" key="1">
    <source>
        <dbReference type="ARBA" id="ARBA00022574"/>
    </source>
</evidence>
<dbReference type="PRINTS" id="PR00320">
    <property type="entry name" value="GPROTEINBRPT"/>
</dbReference>
<dbReference type="Gene3D" id="3.40.50.300">
    <property type="entry name" value="P-loop containing nucleotide triphosphate hydrolases"/>
    <property type="match status" value="1"/>
</dbReference>
<feature type="region of interest" description="Disordered" evidence="4">
    <location>
        <begin position="1"/>
        <end position="64"/>
    </location>
</feature>
<feature type="repeat" description="WD" evidence="3">
    <location>
        <begin position="1137"/>
        <end position="1178"/>
    </location>
</feature>
<dbReference type="PANTHER" id="PTHR19848:SF8">
    <property type="entry name" value="F-BOX AND WD REPEAT DOMAIN CONTAINING 7"/>
    <property type="match status" value="1"/>
</dbReference>
<feature type="repeat" description="WD" evidence="3">
    <location>
        <begin position="885"/>
        <end position="926"/>
    </location>
</feature>
<reference evidence="6 7" key="1">
    <citation type="submission" date="2014-04" db="EMBL/GenBank/DDBJ databases">
        <authorList>
            <consortium name="DOE Joint Genome Institute"/>
            <person name="Kuo A."/>
            <person name="Tarkka M."/>
            <person name="Buscot F."/>
            <person name="Kohler A."/>
            <person name="Nagy L.G."/>
            <person name="Floudas D."/>
            <person name="Copeland A."/>
            <person name="Barry K.W."/>
            <person name="Cichocki N."/>
            <person name="Veneault-Fourrey C."/>
            <person name="LaButti K."/>
            <person name="Lindquist E.A."/>
            <person name="Lipzen A."/>
            <person name="Lundell T."/>
            <person name="Morin E."/>
            <person name="Murat C."/>
            <person name="Sun H."/>
            <person name="Tunlid A."/>
            <person name="Henrissat B."/>
            <person name="Grigoriev I.V."/>
            <person name="Hibbett D.S."/>
            <person name="Martin F."/>
            <person name="Nordberg H.P."/>
            <person name="Cantor M.N."/>
            <person name="Hua S.X."/>
        </authorList>
    </citation>
    <scope>NUCLEOTIDE SEQUENCE [LARGE SCALE GENOMIC DNA]</scope>
    <source>
        <strain evidence="6 7">F 1598</strain>
    </source>
</reference>
<reference evidence="7" key="2">
    <citation type="submission" date="2015-01" db="EMBL/GenBank/DDBJ databases">
        <title>Evolutionary Origins and Diversification of the Mycorrhizal Mutualists.</title>
        <authorList>
            <consortium name="DOE Joint Genome Institute"/>
            <consortium name="Mycorrhizal Genomics Consortium"/>
            <person name="Kohler A."/>
            <person name="Kuo A."/>
            <person name="Nagy L.G."/>
            <person name="Floudas D."/>
            <person name="Copeland A."/>
            <person name="Barry K.W."/>
            <person name="Cichocki N."/>
            <person name="Veneault-Fourrey C."/>
            <person name="LaButti K."/>
            <person name="Lindquist E.A."/>
            <person name="Lipzen A."/>
            <person name="Lundell T."/>
            <person name="Morin E."/>
            <person name="Murat C."/>
            <person name="Riley R."/>
            <person name="Ohm R."/>
            <person name="Sun H."/>
            <person name="Tunlid A."/>
            <person name="Henrissat B."/>
            <person name="Grigoriev I.V."/>
            <person name="Hibbett D.S."/>
            <person name="Martin F."/>
        </authorList>
    </citation>
    <scope>NUCLEOTIDE SEQUENCE [LARGE SCALE GENOMIC DNA]</scope>
    <source>
        <strain evidence="7">F 1598</strain>
    </source>
</reference>
<feature type="repeat" description="WD" evidence="3">
    <location>
        <begin position="843"/>
        <end position="884"/>
    </location>
</feature>
<dbReference type="SMART" id="SM00320">
    <property type="entry name" value="WD40"/>
    <property type="match status" value="10"/>
</dbReference>
<accession>A0A0C3EVF7</accession>
<dbReference type="CDD" id="cd00200">
    <property type="entry name" value="WD40"/>
    <property type="match status" value="1"/>
</dbReference>
<feature type="repeat" description="WD" evidence="3">
    <location>
        <begin position="927"/>
        <end position="968"/>
    </location>
</feature>
<dbReference type="SMART" id="SM00564">
    <property type="entry name" value="PQQ"/>
    <property type="match status" value="7"/>
</dbReference>
<keyword evidence="1 3" id="KW-0853">WD repeat</keyword>
<dbReference type="InterPro" id="IPR015943">
    <property type="entry name" value="WD40/YVTN_repeat-like_dom_sf"/>
</dbReference>
<dbReference type="Pfam" id="PF00400">
    <property type="entry name" value="WD40"/>
    <property type="match status" value="9"/>
</dbReference>
<keyword evidence="2" id="KW-0677">Repeat</keyword>
<name>A0A0C3EVF7_PILCF</name>
<dbReference type="PROSITE" id="PS00678">
    <property type="entry name" value="WD_REPEATS_1"/>
    <property type="match status" value="8"/>
</dbReference>
<protein>
    <recommendedName>
        <fullName evidence="5">Nephrocystin 3-like N-terminal domain-containing protein</fullName>
    </recommendedName>
</protein>
<evidence type="ECO:0000256" key="4">
    <source>
        <dbReference type="SAM" id="MobiDB-lite"/>
    </source>
</evidence>
<proteinExistence type="predicted"/>
<keyword evidence="7" id="KW-1185">Reference proteome</keyword>
<dbReference type="InterPro" id="IPR027417">
    <property type="entry name" value="P-loop_NTPase"/>
</dbReference>
<dbReference type="InterPro" id="IPR056884">
    <property type="entry name" value="NPHP3-like_N"/>
</dbReference>
<dbReference type="InterPro" id="IPR001680">
    <property type="entry name" value="WD40_rpt"/>
</dbReference>
<feature type="repeat" description="WD" evidence="3">
    <location>
        <begin position="1095"/>
        <end position="1136"/>
    </location>
</feature>
<sequence length="1310" mass="144286">MSDPPPGKQSKKSPLLRPFKGVFSRSRSRSPSHQVAKSVTPPNTSASISASPTNSATSATQVNPQGTEYTAIVELSTTPSGPLTWEQRMKEGGSTAYEGLKTAIQGIYDCSDIFLPLKTAAGVFLTISKVVDRVSANRTDLEQLGVKLQSILSIVGKYRENGGLRALDYRVEKFCLAITLEINAVEKLHGNSLWTRTLQGTKDADTVLKAFRNIRSLCDVFQIDTQLHTELKVEEIFKRLESRSIDKLNHEMTSYKTRHSSYGNPTGCMAGTRVKILADLETWASNDLSSKVYWLVGMAGTGKSTISQTLCEILDRKNMLGASFFCSRGSENARNTRLIVPTIAHSLASTSPCIKSEVVKAIENDPKLAEPTYINLVDQFNKLIHDPIQVLVGNTVKTYKIIVIDAVDECTDLRLVSSLIQLILESASAIPLKVYIASRDEPLIRRAFTSLPRLRTAFYLHEADKDMVKGDIRMYLEMSLAEIKADHGHTLHRWPPQSEISALLDRSGALFIYAATAIRYISQGGPLYKSRLSTLANQDIKSASKLQTSIIDGLYEHILDQACESKEESEVIPMRQLVSMIVFLRNPLPIQPISSLSEIDAHLYLSPLTSVIHVPTHKEAAVAPFHASFPDFVTDPTRCSRKRHPPFCALVASEGHEMLALKCLEQMNRSLKYNICEVPKESTVSRRGTTNSPDNSGKISEALKYSCLYWASHFSEARLPRVDLIDALDTFLYKHLLHWIECLSALGELQTGILSLRSAATALSCFKPTDIRCHDLQLLVDDGRQCLQMNFKSIQKHSFEIYESALVWIPKKSLIRKVYATDVRRVPRVILGLFNSWGSTELHMQNGSPVNSVRFSRDGSRVVSGSDDMTLRIWNATTGEVEAELKGHTDSVRSVAFAQDGNRVVSGSYDKTVRIWNATTGEVEAELKGHTGWVMSVAFAQDGNRVVSGSYDKTVRIWNAMTGEVEAELKGHTGWVMSVAFAQDGSRVVSGSYDKTIRIWNTMTGEVEVELKGHTHSVTSVAFAQDGSRVVSGSYDITVRIWNATTSEVEAELKGHTHSVTSVAFAQDGSRVVSGSYDKTVRVWNATTGEVEAELKGHTGSVTSIAFAQDGSRVVSGSYDMTVRIWNATTGEVEAELKGHTHSVTSVAFAQDGSRVVSGSYDMTVRIWNVTTGDVEAELTGHTNLVMSVAFTQDGSRVVSGSYDNTVRIWNTVTGKSQLMTTTTITLPDASVVHNAGNGDFRISYPEQPTLSIHAPLSISDDHQWIVGALHDCWIPSHNRDFNSLSFSGDRVCFGCDSGHVIIFDMKAAP</sequence>
<dbReference type="Proteomes" id="UP000054166">
    <property type="component" value="Unassembled WGS sequence"/>
</dbReference>
<feature type="repeat" description="WD" evidence="3">
    <location>
        <begin position="969"/>
        <end position="1010"/>
    </location>
</feature>
<dbReference type="InterPro" id="IPR019775">
    <property type="entry name" value="WD40_repeat_CS"/>
</dbReference>
<evidence type="ECO:0000256" key="3">
    <source>
        <dbReference type="PROSITE-ProRule" id="PRU00221"/>
    </source>
</evidence>
<dbReference type="InterPro" id="IPR020472">
    <property type="entry name" value="WD40_PAC1"/>
</dbReference>
<feature type="repeat" description="WD" evidence="3">
    <location>
        <begin position="1179"/>
        <end position="1220"/>
    </location>
</feature>
<dbReference type="InterPro" id="IPR059179">
    <property type="entry name" value="MLKL-like_MCAfunc"/>
</dbReference>
<organism evidence="6 7">
    <name type="scientific">Piloderma croceum (strain F 1598)</name>
    <dbReference type="NCBI Taxonomy" id="765440"/>
    <lineage>
        <taxon>Eukaryota</taxon>
        <taxon>Fungi</taxon>
        <taxon>Dikarya</taxon>
        <taxon>Basidiomycota</taxon>
        <taxon>Agaricomycotina</taxon>
        <taxon>Agaricomycetes</taxon>
        <taxon>Agaricomycetidae</taxon>
        <taxon>Atheliales</taxon>
        <taxon>Atheliaceae</taxon>
        <taxon>Piloderma</taxon>
    </lineage>
</organism>
<dbReference type="Pfam" id="PF24883">
    <property type="entry name" value="NPHP3_N"/>
    <property type="match status" value="1"/>
</dbReference>
<feature type="repeat" description="WD" evidence="3">
    <location>
        <begin position="1011"/>
        <end position="1052"/>
    </location>
</feature>
<dbReference type="EMBL" id="KN833178">
    <property type="protein sequence ID" value="KIM71994.1"/>
    <property type="molecule type" value="Genomic_DNA"/>
</dbReference>
<evidence type="ECO:0000313" key="7">
    <source>
        <dbReference type="Proteomes" id="UP000054166"/>
    </source>
</evidence>
<dbReference type="CDD" id="cd21037">
    <property type="entry name" value="MLKL_NTD"/>
    <property type="match status" value="1"/>
</dbReference>
<dbReference type="PROSITE" id="PS50082">
    <property type="entry name" value="WD_REPEATS_2"/>
    <property type="match status" value="9"/>
</dbReference>
<dbReference type="STRING" id="765440.A0A0C3EVF7"/>
<evidence type="ECO:0000259" key="5">
    <source>
        <dbReference type="Pfam" id="PF24883"/>
    </source>
</evidence>
<dbReference type="SUPFAM" id="SSF52540">
    <property type="entry name" value="P-loop containing nucleoside triphosphate hydrolases"/>
    <property type="match status" value="1"/>
</dbReference>